<dbReference type="RefSeq" id="WP_279967172.1">
    <property type="nucleotide sequence ID" value="NZ_CP122537.1"/>
</dbReference>
<proteinExistence type="predicted"/>
<dbReference type="PANTHER" id="PTHR22911:SF76">
    <property type="entry name" value="EAMA DOMAIN-CONTAINING PROTEIN"/>
    <property type="match status" value="1"/>
</dbReference>
<dbReference type="Proteomes" id="UP001243420">
    <property type="component" value="Chromosome"/>
</dbReference>
<dbReference type="InterPro" id="IPR037185">
    <property type="entry name" value="EmrE-like"/>
</dbReference>
<gene>
    <name evidence="3" type="ORF">P8627_07630</name>
</gene>
<feature type="transmembrane region" description="Helical" evidence="1">
    <location>
        <begin position="62"/>
        <end position="83"/>
    </location>
</feature>
<dbReference type="EMBL" id="CP122537">
    <property type="protein sequence ID" value="WGH80125.1"/>
    <property type="molecule type" value="Genomic_DNA"/>
</dbReference>
<dbReference type="Pfam" id="PF00892">
    <property type="entry name" value="EamA"/>
    <property type="match status" value="2"/>
</dbReference>
<evidence type="ECO:0000259" key="2">
    <source>
        <dbReference type="Pfam" id="PF00892"/>
    </source>
</evidence>
<feature type="transmembrane region" description="Helical" evidence="1">
    <location>
        <begin position="230"/>
        <end position="252"/>
    </location>
</feature>
<evidence type="ECO:0000256" key="1">
    <source>
        <dbReference type="SAM" id="Phobius"/>
    </source>
</evidence>
<feature type="transmembrane region" description="Helical" evidence="1">
    <location>
        <begin position="143"/>
        <end position="162"/>
    </location>
</feature>
<sequence>MSRNMATLTGFGAVLLWATLALFTTLSGDVPPLQLLAMCFALGGGAALLLRPRSWRAWAQPWPVWALGVGGLFGYHLVYVLALRAAPPVQASLIAYLWPLLIVLMSAGAGLRAHHLAGAAMGFAGAALIVTGGRGLALSGDHAAGYALAGAAALIWSGYSVLSRRVAHVPTGAVSGFCLGAALLSGLAHLALERTVWPAGAEWLAVAGLGLGPVGLAFFLWDIGVKRGDLPVLGAASYAAPLLSTLVLIGFGRAEGSWTVWTACLLITAGAALAAKDMLRRGGQAKAATRTR</sequence>
<dbReference type="PANTHER" id="PTHR22911">
    <property type="entry name" value="ACYL-MALONYL CONDENSING ENZYME-RELATED"/>
    <property type="match status" value="1"/>
</dbReference>
<keyword evidence="1" id="KW-1133">Transmembrane helix</keyword>
<feature type="domain" description="EamA" evidence="2">
    <location>
        <begin position="145"/>
        <end position="273"/>
    </location>
</feature>
<feature type="transmembrane region" description="Helical" evidence="1">
    <location>
        <begin position="89"/>
        <end position="109"/>
    </location>
</feature>
<reference evidence="3 4" key="1">
    <citation type="submission" date="2023-04" db="EMBL/GenBank/DDBJ databases">
        <title>Jannaschia ovalis sp. nov., a marine bacterium isolated from sea tidal flat.</title>
        <authorList>
            <person name="Kwon D.Y."/>
            <person name="Kim J.-J."/>
        </authorList>
    </citation>
    <scope>NUCLEOTIDE SEQUENCE [LARGE SCALE GENOMIC DNA]</scope>
    <source>
        <strain evidence="3 4">GRR-S6-38</strain>
    </source>
</reference>
<keyword evidence="1" id="KW-0472">Membrane</keyword>
<feature type="transmembrane region" description="Helical" evidence="1">
    <location>
        <begin position="203"/>
        <end position="223"/>
    </location>
</feature>
<dbReference type="InterPro" id="IPR000620">
    <property type="entry name" value="EamA_dom"/>
</dbReference>
<evidence type="ECO:0000313" key="3">
    <source>
        <dbReference type="EMBL" id="WGH80125.1"/>
    </source>
</evidence>
<feature type="transmembrane region" description="Helical" evidence="1">
    <location>
        <begin position="116"/>
        <end position="137"/>
    </location>
</feature>
<protein>
    <submittedName>
        <fullName evidence="3">EamA family transporter</fullName>
    </submittedName>
</protein>
<feature type="transmembrane region" description="Helical" evidence="1">
    <location>
        <begin position="258"/>
        <end position="275"/>
    </location>
</feature>
<keyword evidence="1" id="KW-0812">Transmembrane</keyword>
<keyword evidence="4" id="KW-1185">Reference proteome</keyword>
<accession>A0ABY8LFP9</accession>
<organism evidence="3 4">
    <name type="scientific">Jannaschia ovalis</name>
    <dbReference type="NCBI Taxonomy" id="3038773"/>
    <lineage>
        <taxon>Bacteria</taxon>
        <taxon>Pseudomonadati</taxon>
        <taxon>Pseudomonadota</taxon>
        <taxon>Alphaproteobacteria</taxon>
        <taxon>Rhodobacterales</taxon>
        <taxon>Roseobacteraceae</taxon>
        <taxon>Jannaschia</taxon>
    </lineage>
</organism>
<dbReference type="SUPFAM" id="SSF103481">
    <property type="entry name" value="Multidrug resistance efflux transporter EmrE"/>
    <property type="match status" value="2"/>
</dbReference>
<name>A0ABY8LFP9_9RHOB</name>
<feature type="transmembrane region" description="Helical" evidence="1">
    <location>
        <begin position="169"/>
        <end position="191"/>
    </location>
</feature>
<feature type="domain" description="EamA" evidence="2">
    <location>
        <begin position="7"/>
        <end position="131"/>
    </location>
</feature>
<evidence type="ECO:0000313" key="4">
    <source>
        <dbReference type="Proteomes" id="UP001243420"/>
    </source>
</evidence>
<feature type="transmembrane region" description="Helical" evidence="1">
    <location>
        <begin position="31"/>
        <end position="50"/>
    </location>
</feature>